<dbReference type="OrthoDB" id="4087411at2759"/>
<dbReference type="SUPFAM" id="SSF54768">
    <property type="entry name" value="dsRNA-binding domain-like"/>
    <property type="match status" value="1"/>
</dbReference>
<evidence type="ECO:0000256" key="2">
    <source>
        <dbReference type="SAM" id="MobiDB-lite"/>
    </source>
</evidence>
<accession>A0A8H8DDD5</accession>
<feature type="compositionally biased region" description="Polar residues" evidence="2">
    <location>
        <begin position="413"/>
        <end position="462"/>
    </location>
</feature>
<protein>
    <recommendedName>
        <fullName evidence="3">RNase III domain-containing protein</fullName>
    </recommendedName>
</protein>
<reference evidence="4 5" key="1">
    <citation type="submission" date="2020-12" db="EMBL/GenBank/DDBJ databases">
        <title>Effect of drift, selection, and recombination on the evolution of hybrid genomes in Candida yeast pathogens.</title>
        <authorList>
            <person name="Mixao V."/>
            <person name="Ksiezopolska E."/>
            <person name="Saus E."/>
            <person name="Boekhout T."/>
            <person name="Gacser A."/>
            <person name="Gabaldon T."/>
        </authorList>
    </citation>
    <scope>NUCLEOTIDE SEQUENCE [LARGE SCALE GENOMIC DNA]</scope>
    <source>
        <strain evidence="4 5">BP57</strain>
    </source>
</reference>
<dbReference type="PROSITE" id="PS50142">
    <property type="entry name" value="RNASE_3_2"/>
    <property type="match status" value="1"/>
</dbReference>
<sequence>MSKEHKSLLTVVEDLTSIKSIVPQLQATFNILMTKTPTRERYQYLSNVTSSDVQGEAASTVDKVQALIQTPQTHVAVHLKELHDMKKLPLLTALSRIGFKSTLPEQERELGTFLDIVPTEEERVNKEEDSDAPKLSYGYYSYPPTLPLITDKLLLIRVATDKSYRQASDFIESTSEKYTNSHNAKLALRGRSTMELILLGVLDEKFPNMYEKDLLTIRDRIMSLEILAKFAFGYNLVDVMKYNLSVDVDDETKMEVCANIFLAYIAGLQMDGYNFKLIKSWLKILYEPLITDLSESTTPLAKVVFVEFQSLLKSITNVNRYPQSSIKYEILEVKPDPYIVQITVGDDREVVGAGVSSTSYEEARDLAVTEIMNDQERVVRIFTIMKHNYIRSRSGGGRVDSLSWANNVESQSQLNYTSSTPPAFSGAQSSNETPIDAPASQSQAITRFGQHSPSPQPYTQPQREPMYGQQAPYGRSQGFGYSSPTQAYTSLSDRRDNYQQSSYSYENTQDYGQQNFGQSDYGQSDYGQPDYDQEEHAQGPYETIPLSHRDVDMRARSDLYALLNPLQTKPDYKITNNIGSFHALCTCEGLNLGAGIDTTKQKAAQKAAMAALCNRSALISLGVTPRN</sequence>
<dbReference type="InterPro" id="IPR000999">
    <property type="entry name" value="RNase_III_dom"/>
</dbReference>
<dbReference type="GO" id="GO:0004525">
    <property type="term" value="F:ribonuclease III activity"/>
    <property type="evidence" value="ECO:0007669"/>
    <property type="project" value="InterPro"/>
</dbReference>
<comment type="caution">
    <text evidence="4">The sequence shown here is derived from an EMBL/GenBank/DDBJ whole genome shotgun (WGS) entry which is preliminary data.</text>
</comment>
<keyword evidence="1" id="KW-0694">RNA-binding</keyword>
<evidence type="ECO:0000256" key="1">
    <source>
        <dbReference type="ARBA" id="ARBA00022884"/>
    </source>
</evidence>
<feature type="region of interest" description="Disordered" evidence="2">
    <location>
        <begin position="413"/>
        <end position="535"/>
    </location>
</feature>
<evidence type="ECO:0000313" key="4">
    <source>
        <dbReference type="EMBL" id="KAG5421282.1"/>
    </source>
</evidence>
<keyword evidence="5" id="KW-1185">Reference proteome</keyword>
<dbReference type="Pfam" id="PF00035">
    <property type="entry name" value="dsrm"/>
    <property type="match status" value="1"/>
</dbReference>
<dbReference type="Proteomes" id="UP000669133">
    <property type="component" value="Unassembled WGS sequence"/>
</dbReference>
<dbReference type="GeneID" id="93649001"/>
<dbReference type="InterPro" id="IPR036389">
    <property type="entry name" value="RNase_III_sf"/>
</dbReference>
<dbReference type="InterPro" id="IPR055189">
    <property type="entry name" value="RM44_endonuclase"/>
</dbReference>
<organism evidence="4 5">
    <name type="scientific">Candida metapsilosis</name>
    <dbReference type="NCBI Taxonomy" id="273372"/>
    <lineage>
        <taxon>Eukaryota</taxon>
        <taxon>Fungi</taxon>
        <taxon>Dikarya</taxon>
        <taxon>Ascomycota</taxon>
        <taxon>Saccharomycotina</taxon>
        <taxon>Pichiomycetes</taxon>
        <taxon>Debaryomycetaceae</taxon>
        <taxon>Candida/Lodderomyces clade</taxon>
        <taxon>Candida</taxon>
    </lineage>
</organism>
<evidence type="ECO:0000313" key="5">
    <source>
        <dbReference type="Proteomes" id="UP000669133"/>
    </source>
</evidence>
<dbReference type="Gene3D" id="3.30.160.20">
    <property type="match status" value="1"/>
</dbReference>
<evidence type="ECO:0000259" key="3">
    <source>
        <dbReference type="PROSITE" id="PS50142"/>
    </source>
</evidence>
<feature type="compositionally biased region" description="Polar residues" evidence="2">
    <location>
        <begin position="479"/>
        <end position="491"/>
    </location>
</feature>
<dbReference type="EMBL" id="JAEOAQ010000001">
    <property type="protein sequence ID" value="KAG5421282.1"/>
    <property type="molecule type" value="Genomic_DNA"/>
</dbReference>
<feature type="compositionally biased region" description="Polar residues" evidence="2">
    <location>
        <begin position="498"/>
        <end position="526"/>
    </location>
</feature>
<dbReference type="SUPFAM" id="SSF69065">
    <property type="entry name" value="RNase III domain-like"/>
    <property type="match status" value="1"/>
</dbReference>
<dbReference type="RefSeq" id="XP_067550398.1">
    <property type="nucleotide sequence ID" value="XM_067692715.1"/>
</dbReference>
<dbReference type="GO" id="GO:0003723">
    <property type="term" value="F:RNA binding"/>
    <property type="evidence" value="ECO:0007669"/>
    <property type="project" value="UniProtKB-KW"/>
</dbReference>
<feature type="domain" description="RNase III" evidence="3">
    <location>
        <begin position="174"/>
        <end position="273"/>
    </location>
</feature>
<gene>
    <name evidence="4" type="ORF">I9W82_000372</name>
</gene>
<dbReference type="AlphaFoldDB" id="A0A8H8DDD5"/>
<dbReference type="SMART" id="SM00535">
    <property type="entry name" value="RIBOc"/>
    <property type="match status" value="1"/>
</dbReference>
<dbReference type="GO" id="GO:0006396">
    <property type="term" value="P:RNA processing"/>
    <property type="evidence" value="ECO:0007669"/>
    <property type="project" value="InterPro"/>
</dbReference>
<name>A0A8H8DDD5_9ASCO</name>
<dbReference type="InterPro" id="IPR014720">
    <property type="entry name" value="dsRBD_dom"/>
</dbReference>
<proteinExistence type="predicted"/>
<dbReference type="Gene3D" id="1.10.1520.10">
    <property type="entry name" value="Ribonuclease III domain"/>
    <property type="match status" value="1"/>
</dbReference>
<dbReference type="Pfam" id="PF22935">
    <property type="entry name" value="RM44_endonuclase"/>
    <property type="match status" value="1"/>
</dbReference>